<dbReference type="GO" id="GO:0006979">
    <property type="term" value="P:response to oxidative stress"/>
    <property type="evidence" value="ECO:0007669"/>
    <property type="project" value="InterPro"/>
</dbReference>
<keyword evidence="3" id="KW-0560">Oxidoreductase</keyword>
<dbReference type="PRINTS" id="PR00457">
    <property type="entry name" value="ANPEROXIDASE"/>
</dbReference>
<dbReference type="CDD" id="cd09823">
    <property type="entry name" value="peroxinectin_like"/>
    <property type="match status" value="1"/>
</dbReference>
<accession>A0A8S1H8E7</accession>
<dbReference type="Proteomes" id="UP000835052">
    <property type="component" value="Unassembled WGS sequence"/>
</dbReference>
<proteinExistence type="predicted"/>
<keyword evidence="2" id="KW-0964">Secreted</keyword>
<dbReference type="GO" id="GO:0020037">
    <property type="term" value="F:heme binding"/>
    <property type="evidence" value="ECO:0007669"/>
    <property type="project" value="InterPro"/>
</dbReference>
<dbReference type="GO" id="GO:0004601">
    <property type="term" value="F:peroxidase activity"/>
    <property type="evidence" value="ECO:0007669"/>
    <property type="project" value="UniProtKB-KW"/>
</dbReference>
<dbReference type="OrthoDB" id="823504at2759"/>
<sequence length="1023" mass="114715">MNGATATLDAGHIYQISTPSVDGKIPTVAVSASFFGKLIIEEHNWAAEQLKVLLPRLTSTQLFEEARKFVIAELQHIAFTEWLPLILGEKNMFFNFMREGSFKSIANLENVEDLLNTVALYPGPHEAKEKLSSGYEMTSSMLMTSRDHSIGTYAQWRQLCVGEEVGSFNDLQRILAADPEFIRNVQELYDNVAAVDLMVLALSEKPSYGSLLGPDFELHHCAATKFGDDLWYERYLNEKQLDEVRKTTMASLICRHSEILKIQPNPFIVADIFLNSPIFCNFSSFGNPSLKNWIEETSLPADNRFAEVLEDCIETVNSARAQRINDNFDTEKGPSAFHSHGRMMLAKDEAVEEANVSLILLQATKKLVFDHHFALSEVQGVSIGASLQKESFTGWCNNLERPHYGNTFTELRRILDPAYEDGVDLPRSKSSSGNDLPSPRAITNAVHHAAPFRSPKYSHMLMEMGQFIDHDITHSPIDQNPDGTPLNCTRCDSVRSVSPSCFPIPIPTDDPFFTDASSQPICIPLVRSLPAQKTLGYRNQMNQVTAFLDGSVIYGSTDCEAQRLREFTDGKLKSTRLSGFSHFGITLPPSDETEQDGCLSAPSFPCFLAGDDRNSQNTLLISIQTVFLREHDRLAKLLKEINGHWDDEKLYQETRKIVSAEFAHVVYNEYLPKIIGEELMSQKKLRPLDKGYFGEYDDKCDASILQPFATAAFRWFFFRHTPIVDSEEGVVVNVVDLAVELLNMTKIYEDRAIEGILGGMSIQPQMATDRHVDDALRNSLFAQPGKPRSGLDLPAINIQRGREHGIPPYNRYREYCGLRPLSSFHSLFADISEDTIHALGSVYESPEDVDLFTGIISEKNVVGGIVGPTAACIISEQFRILKQCDRFFYESNVEHVKFTPSQLDEIRKVSMASLICANTKALHIARDVFSIPDDFLNAQLDCSLFKQLDTSKWEDQKSCRVGDQKIDLHATGQTSPCTSCACTTEGLKCSSFAIDCKAAARKFALEDFEKDPICLMRCSNYLY</sequence>
<dbReference type="Gene3D" id="1.10.640.10">
    <property type="entry name" value="Haem peroxidase domain superfamily, animal type"/>
    <property type="match status" value="3"/>
</dbReference>
<dbReference type="PANTHER" id="PTHR11475">
    <property type="entry name" value="OXIDASE/PEROXIDASE"/>
    <property type="match status" value="1"/>
</dbReference>
<comment type="caution">
    <text evidence="5">The sequence shown here is derived from an EMBL/GenBank/DDBJ whole genome shotgun (WGS) entry which is preliminary data.</text>
</comment>
<reference evidence="5" key="1">
    <citation type="submission" date="2020-10" db="EMBL/GenBank/DDBJ databases">
        <authorList>
            <person name="Kikuchi T."/>
        </authorList>
    </citation>
    <scope>NUCLEOTIDE SEQUENCE</scope>
    <source>
        <strain evidence="5">NKZ352</strain>
    </source>
</reference>
<evidence type="ECO:0000313" key="5">
    <source>
        <dbReference type="EMBL" id="CAD6192299.1"/>
    </source>
</evidence>
<keyword evidence="6" id="KW-1185">Reference proteome</keyword>
<keyword evidence="3" id="KW-0575">Peroxidase</keyword>
<evidence type="ECO:0000256" key="3">
    <source>
        <dbReference type="ARBA" id="ARBA00022559"/>
    </source>
</evidence>
<comment type="subcellular location">
    <subcellularLocation>
        <location evidence="1">Secreted</location>
    </subcellularLocation>
</comment>
<dbReference type="SUPFAM" id="SSF48113">
    <property type="entry name" value="Heme-dependent peroxidases"/>
    <property type="match status" value="2"/>
</dbReference>
<dbReference type="FunFam" id="1.10.640.10:FF:000003">
    <property type="entry name" value="chorion peroxidase"/>
    <property type="match status" value="1"/>
</dbReference>
<evidence type="ECO:0000256" key="2">
    <source>
        <dbReference type="ARBA" id="ARBA00022525"/>
    </source>
</evidence>
<dbReference type="EMBL" id="CAJGYM010000026">
    <property type="protein sequence ID" value="CAD6192299.1"/>
    <property type="molecule type" value="Genomic_DNA"/>
</dbReference>
<evidence type="ECO:0000256" key="1">
    <source>
        <dbReference type="ARBA" id="ARBA00004613"/>
    </source>
</evidence>
<evidence type="ECO:0000313" key="6">
    <source>
        <dbReference type="Proteomes" id="UP000835052"/>
    </source>
</evidence>
<dbReference type="PROSITE" id="PS50292">
    <property type="entry name" value="PEROXIDASE_3"/>
    <property type="match status" value="2"/>
</dbReference>
<dbReference type="GO" id="GO:0005576">
    <property type="term" value="C:extracellular region"/>
    <property type="evidence" value="ECO:0007669"/>
    <property type="project" value="UniProtKB-SubCell"/>
</dbReference>
<dbReference type="AlphaFoldDB" id="A0A8S1H8E7"/>
<protein>
    <submittedName>
        <fullName evidence="5">Uncharacterized protein</fullName>
    </submittedName>
</protein>
<dbReference type="PANTHER" id="PTHR11475:SF43">
    <property type="entry name" value="PEROXIDASE"/>
    <property type="match status" value="1"/>
</dbReference>
<keyword evidence="4" id="KW-0732">Signal</keyword>
<evidence type="ECO:0000256" key="4">
    <source>
        <dbReference type="ARBA" id="ARBA00022729"/>
    </source>
</evidence>
<gene>
    <name evidence="5" type="ORF">CAUJ_LOCUS8218</name>
</gene>
<dbReference type="Pfam" id="PF03098">
    <property type="entry name" value="An_peroxidase"/>
    <property type="match status" value="3"/>
</dbReference>
<dbReference type="InterPro" id="IPR037120">
    <property type="entry name" value="Haem_peroxidase_sf_animal"/>
</dbReference>
<organism evidence="5 6">
    <name type="scientific">Caenorhabditis auriculariae</name>
    <dbReference type="NCBI Taxonomy" id="2777116"/>
    <lineage>
        <taxon>Eukaryota</taxon>
        <taxon>Metazoa</taxon>
        <taxon>Ecdysozoa</taxon>
        <taxon>Nematoda</taxon>
        <taxon>Chromadorea</taxon>
        <taxon>Rhabditida</taxon>
        <taxon>Rhabditina</taxon>
        <taxon>Rhabditomorpha</taxon>
        <taxon>Rhabditoidea</taxon>
        <taxon>Rhabditidae</taxon>
        <taxon>Peloderinae</taxon>
        <taxon>Caenorhabditis</taxon>
    </lineage>
</organism>
<dbReference type="InterPro" id="IPR010255">
    <property type="entry name" value="Haem_peroxidase_sf"/>
</dbReference>
<dbReference type="InterPro" id="IPR019791">
    <property type="entry name" value="Haem_peroxidase_animal"/>
</dbReference>
<name>A0A8S1H8E7_9PELO</name>